<dbReference type="Proteomes" id="UP000018040">
    <property type="component" value="Unassembled WGS sequence"/>
</dbReference>
<evidence type="ECO:0000313" key="2">
    <source>
        <dbReference type="Proteomes" id="UP000018040"/>
    </source>
</evidence>
<protein>
    <submittedName>
        <fullName evidence="1">Uncharacterized protein</fullName>
    </submittedName>
</protein>
<dbReference type="VEuPathDB" id="GiardiaDB:DHA2_151579"/>
<dbReference type="VEuPathDB" id="GiardiaDB:GL50803_0095290"/>
<reference evidence="1 2" key="2">
    <citation type="journal article" date="2013" name="Genome Biol. Evol.">
        <title>Genome sequencing of Giardia lamblia genotypes A2 and B isolates (DH and GS) and comparative analysis with the genomes of genotypes A1 and E (WB and Pig).</title>
        <authorList>
            <person name="Adam R.D."/>
            <person name="Dahlstrom E.W."/>
            <person name="Martens C.A."/>
            <person name="Bruno D.P."/>
            <person name="Barbian K.D."/>
            <person name="Ricklefs S.M."/>
            <person name="Hernandez M.M."/>
            <person name="Narla N.P."/>
            <person name="Patel R.B."/>
            <person name="Porcella S.F."/>
            <person name="Nash T.E."/>
        </authorList>
    </citation>
    <scope>NUCLEOTIDE SEQUENCE [LARGE SCALE GENOMIC DNA]</scope>
    <source>
        <strain evidence="1 2">GS</strain>
    </source>
</reference>
<reference evidence="2" key="1">
    <citation type="submission" date="2012-02" db="EMBL/GenBank/DDBJ databases">
        <title>Genome sequencing of Giardia lamblia Genotypes A2 and B isolates (DH and GS) and comparative analysis with the genomes of Genotypes A1 and E (WB and Pig).</title>
        <authorList>
            <person name="Adam R."/>
            <person name="Dahlstrom E."/>
            <person name="Martens C."/>
            <person name="Bruno D."/>
            <person name="Barbian K."/>
            <person name="Porcella S.F."/>
            <person name="Nash T."/>
        </authorList>
    </citation>
    <scope>NUCLEOTIDE SEQUENCE</scope>
    <source>
        <strain evidence="2">GS</strain>
    </source>
</reference>
<accession>V6U1G8</accession>
<dbReference type="OrthoDB" id="10254509at2759"/>
<evidence type="ECO:0000313" key="1">
    <source>
        <dbReference type="EMBL" id="ESU43105.1"/>
    </source>
</evidence>
<gene>
    <name evidence="1" type="ORF">GSB_150403</name>
</gene>
<proteinExistence type="predicted"/>
<dbReference type="EMBL" id="AHHH01000059">
    <property type="protein sequence ID" value="ESU43105.1"/>
    <property type="molecule type" value="Genomic_DNA"/>
</dbReference>
<comment type="caution">
    <text evidence="1">The sequence shown here is derived from an EMBL/GenBank/DDBJ whole genome shotgun (WGS) entry which is preliminary data.</text>
</comment>
<dbReference type="VEuPathDB" id="GiardiaDB:QR46_2029"/>
<sequence length="219" mass="24827">MHTTMAPRTPLPGIQEGVVGKGAMRYPDLRLCYDRYAYKSGPTLPQLDDYYEDISPQKREEQKRISDLTKKVAHPSVNKAKFFKTEYVSRRLQNREVYSSFSSLNDSIFASGEDEEEVTKASAALNYSEASESEPLKSRNRNIHIPYRPTYRPTIERVFQECSAQVFVDVHKGTCPKAAPVDKSARVPSVITIPRTSSASCKAVRSVWVERKSEFSSCF</sequence>
<name>V6U1G8_GIAIN</name>
<dbReference type="VEuPathDB" id="GiardiaDB:GL50581_2008"/>
<organism evidence="1 2">
    <name type="scientific">Giardia intestinalis</name>
    <name type="common">Giardia lamblia</name>
    <dbReference type="NCBI Taxonomy" id="5741"/>
    <lineage>
        <taxon>Eukaryota</taxon>
        <taxon>Metamonada</taxon>
        <taxon>Diplomonadida</taxon>
        <taxon>Hexamitidae</taxon>
        <taxon>Giardiinae</taxon>
        <taxon>Giardia</taxon>
    </lineage>
</organism>
<dbReference type="AlphaFoldDB" id="V6U1G8"/>